<evidence type="ECO:0000313" key="3">
    <source>
        <dbReference type="Proteomes" id="UP000031594"/>
    </source>
</evidence>
<reference evidence="4" key="3">
    <citation type="submission" date="2019-03" db="EMBL/GenBank/DDBJ databases">
        <title>Complete genome of Methylacidiphilum kamchatkense Kam1.</title>
        <authorList>
            <person name="Kruse T."/>
            <person name="Murarilal Ratnadevi C."/>
            <person name="Erikstad H.-A."/>
            <person name="Birkeland N.-K."/>
        </authorList>
    </citation>
    <scope>NUCLEOTIDE SEQUENCE [LARGE SCALE GENOMIC DNA]</scope>
    <source>
        <strain evidence="4">kam1</strain>
    </source>
</reference>
<dbReference type="AlphaFoldDB" id="A0A0C1UMZ0"/>
<name>A0A0C1UMZ0_9BACT</name>
<dbReference type="EMBL" id="CP037899">
    <property type="protein sequence ID" value="QDQ42391.1"/>
    <property type="molecule type" value="Genomic_DNA"/>
</dbReference>
<dbReference type="STRING" id="1202785.A946_09925"/>
<gene>
    <name evidence="1" type="ORF">A946_09925</name>
    <name evidence="2" type="ORF">kam1_1163</name>
</gene>
<proteinExistence type="predicted"/>
<evidence type="ECO:0000313" key="1">
    <source>
        <dbReference type="EMBL" id="KIE57959.1"/>
    </source>
</evidence>
<accession>A0A0C1UMZ0</accession>
<reference evidence="2" key="2">
    <citation type="journal article" date="2019" name="BMC Genomics">
        <title>Complete genome sequence analysis of the thermoacidophilic verrucomicrobial methanotroph 'Candidatus Methylacidiphilum kamchatkense' strain Kam1 and comparison with its closest relatives.</title>
        <authorList>
            <person name="Kruse T."/>
            <person name="Ratnadevi C.M."/>
            <person name="Erikstad H.A."/>
            <person name="Birkeland N.K."/>
        </authorList>
    </citation>
    <scope>NUCLEOTIDE SEQUENCE</scope>
    <source>
        <strain evidence="2">Kam1</strain>
    </source>
</reference>
<organism evidence="2 4">
    <name type="scientific">Methylacidiphilum kamchatkense Kam1</name>
    <dbReference type="NCBI Taxonomy" id="1202785"/>
    <lineage>
        <taxon>Bacteria</taxon>
        <taxon>Pseudomonadati</taxon>
        <taxon>Verrucomicrobiota</taxon>
        <taxon>Methylacidiphilae</taxon>
        <taxon>Methylacidiphilales</taxon>
        <taxon>Methylacidiphilaceae</taxon>
        <taxon>Methylacidiphilum (ex Ratnadevi et al. 2023)</taxon>
    </lineage>
</organism>
<protein>
    <submittedName>
        <fullName evidence="2">Uncharacterized protein</fullName>
    </submittedName>
</protein>
<reference evidence="1 3" key="1">
    <citation type="submission" date="2014-08" db="EMBL/GenBank/DDBJ databases">
        <title>Methylacidiphilum kamchatkense strain Kam1 draft genome sequence.</title>
        <authorList>
            <person name="Birkeland N.-K."/>
            <person name="Erikstad H.A."/>
        </authorList>
    </citation>
    <scope>NUCLEOTIDE SEQUENCE [LARGE SCALE GENOMIC DNA]</scope>
    <source>
        <strain evidence="1 3">Kam1</strain>
    </source>
</reference>
<dbReference type="KEGG" id="mkc:kam1_1163"/>
<evidence type="ECO:0000313" key="2">
    <source>
        <dbReference type="EMBL" id="QDQ42391.1"/>
    </source>
</evidence>
<evidence type="ECO:0000313" key="4">
    <source>
        <dbReference type="Proteomes" id="UP000315925"/>
    </source>
</evidence>
<keyword evidence="3" id="KW-1185">Reference proteome</keyword>
<sequence length="72" mass="8534">MKPFSFEYVSFKNIQESLPLYQPGLHILDHLRNLKAITLTKDQNIPKEQKESTKSFQMPISFPEKIKRSIER</sequence>
<dbReference type="EMBL" id="JQNX01000008">
    <property type="protein sequence ID" value="KIE57959.1"/>
    <property type="molecule type" value="Genomic_DNA"/>
</dbReference>
<dbReference type="Proteomes" id="UP000315925">
    <property type="component" value="Chromosome"/>
</dbReference>
<dbReference type="Proteomes" id="UP000031594">
    <property type="component" value="Unassembled WGS sequence"/>
</dbReference>